<accession>A0A0E0Q3A7</accession>
<reference evidence="2" key="1">
    <citation type="submission" date="2013-06" db="EMBL/GenBank/DDBJ databases">
        <authorList>
            <person name="Zhao Q."/>
        </authorList>
    </citation>
    <scope>NUCLEOTIDE SEQUENCE</scope>
    <source>
        <strain evidence="2">cv. W1943</strain>
    </source>
</reference>
<evidence type="ECO:0000313" key="2">
    <source>
        <dbReference type="Proteomes" id="UP000008022"/>
    </source>
</evidence>
<proteinExistence type="predicted"/>
<name>A0A0E0Q3A7_ORYRU</name>
<reference evidence="1" key="2">
    <citation type="submission" date="2015-06" db="UniProtKB">
        <authorList>
            <consortium name="EnsemblPlants"/>
        </authorList>
    </citation>
    <scope>IDENTIFICATION</scope>
</reference>
<dbReference type="Proteomes" id="UP000008022">
    <property type="component" value="Unassembled WGS sequence"/>
</dbReference>
<dbReference type="EnsemblPlants" id="ORUFI07G00800.1">
    <property type="protein sequence ID" value="ORUFI07G00800.1"/>
    <property type="gene ID" value="ORUFI07G00800"/>
</dbReference>
<protein>
    <submittedName>
        <fullName evidence="1">Uncharacterized protein</fullName>
    </submittedName>
</protein>
<keyword evidence="2" id="KW-1185">Reference proteome</keyword>
<evidence type="ECO:0000313" key="1">
    <source>
        <dbReference type="EnsemblPlants" id="ORUFI07G00800.1"/>
    </source>
</evidence>
<dbReference type="HOGENOM" id="CLU_2798469_0_0_1"/>
<dbReference type="AlphaFoldDB" id="A0A0E0Q3A7"/>
<dbReference type="Gramene" id="ORUFI07G00800.1">
    <property type="protein sequence ID" value="ORUFI07G00800.1"/>
    <property type="gene ID" value="ORUFI07G00800"/>
</dbReference>
<organism evidence="1 2">
    <name type="scientific">Oryza rufipogon</name>
    <name type="common">Brownbeard rice</name>
    <name type="synonym">Asian wild rice</name>
    <dbReference type="NCBI Taxonomy" id="4529"/>
    <lineage>
        <taxon>Eukaryota</taxon>
        <taxon>Viridiplantae</taxon>
        <taxon>Streptophyta</taxon>
        <taxon>Embryophyta</taxon>
        <taxon>Tracheophyta</taxon>
        <taxon>Spermatophyta</taxon>
        <taxon>Magnoliopsida</taxon>
        <taxon>Liliopsida</taxon>
        <taxon>Poales</taxon>
        <taxon>Poaceae</taxon>
        <taxon>BOP clade</taxon>
        <taxon>Oryzoideae</taxon>
        <taxon>Oryzeae</taxon>
        <taxon>Oryzinae</taxon>
        <taxon>Oryza</taxon>
    </lineage>
</organism>
<sequence length="68" mass="7373">MATTTASNTSSVSASPWRLLLTAHRSDPSRRCGAMATRVTVVLSLTASMRPNASQKSLIPIQHFPRSY</sequence>